<evidence type="ECO:0000313" key="2">
    <source>
        <dbReference type="Proteomes" id="UP000825483"/>
    </source>
</evidence>
<accession>A0A9R1CXH6</accession>
<dbReference type="Proteomes" id="UP000825483">
    <property type="component" value="Unassembled WGS sequence"/>
</dbReference>
<dbReference type="AlphaFoldDB" id="A0A9R1CXH6"/>
<dbReference type="NCBIfam" id="TIGR01200">
    <property type="entry name" value="GLPGLI"/>
    <property type="match status" value="1"/>
</dbReference>
<evidence type="ECO:0000313" key="1">
    <source>
        <dbReference type="EMBL" id="GJG59782.1"/>
    </source>
</evidence>
<organism evidence="1 2">
    <name type="scientific">Prevotella lacticifex</name>
    <dbReference type="NCBI Taxonomy" id="2854755"/>
    <lineage>
        <taxon>Bacteria</taxon>
        <taxon>Pseudomonadati</taxon>
        <taxon>Bacteroidota</taxon>
        <taxon>Bacteroidia</taxon>
        <taxon>Bacteroidales</taxon>
        <taxon>Prevotellaceae</taxon>
        <taxon>Prevotella</taxon>
    </lineage>
</organism>
<dbReference type="EMBL" id="BPUB01000002">
    <property type="protein sequence ID" value="GJG59782.1"/>
    <property type="molecule type" value="Genomic_DNA"/>
</dbReference>
<sequence length="271" mass="31026">MFSPDGGMDHYEKTERTVYDTAKINVYYTLYFLADSSKTDNYTKGLMVLQVSDHYLRFGDLYRIQLDSINDFCAINKKNAKKAANDFNQTSSKVCYGFNITSLVDLDNETATVQLQALRKYQYTVPLPKFDWQITEGDSIINGLACKRAVCRYAGRSYIAWFAPSINLPYGPYLFGGLPGLIMCLCDKSNNWIFTNSGIEVARSNRDMYLYSDKDIIKTDREKALSAYKNEIEDWNNLAVDIIGLRVIKNGKEIKPDTNYPRKPSNMLELK</sequence>
<dbReference type="InterPro" id="IPR005901">
    <property type="entry name" value="GLPGLI"/>
</dbReference>
<keyword evidence="2" id="KW-1185">Reference proteome</keyword>
<gene>
    <name evidence="1" type="ORF">PRLR5076_26330</name>
</gene>
<reference evidence="1" key="1">
    <citation type="journal article" date="2022" name="Int. J. Syst. Evol. Microbiol.">
        <title>Prevotella lacticifex sp. nov., isolated from the rumen of cows.</title>
        <authorList>
            <person name="Shinkai T."/>
            <person name="Ikeyama N."/>
            <person name="Kumagai M."/>
            <person name="Ohmori H."/>
            <person name="Sakamoto M."/>
            <person name="Ohkuma M."/>
            <person name="Mitsumori M."/>
        </authorList>
    </citation>
    <scope>NUCLEOTIDE SEQUENCE</scope>
    <source>
        <strain evidence="1">R5076</strain>
    </source>
</reference>
<comment type="caution">
    <text evidence="1">The sequence shown here is derived from an EMBL/GenBank/DDBJ whole genome shotgun (WGS) entry which is preliminary data.</text>
</comment>
<name>A0A9R1CXH6_9BACT</name>
<protein>
    <recommendedName>
        <fullName evidence="3">GLPGLI family protein</fullName>
    </recommendedName>
</protein>
<evidence type="ECO:0008006" key="3">
    <source>
        <dbReference type="Google" id="ProtNLM"/>
    </source>
</evidence>
<proteinExistence type="predicted"/>